<evidence type="ECO:0000313" key="1">
    <source>
        <dbReference type="EMBL" id="KAI3545454.1"/>
    </source>
</evidence>
<reference evidence="1" key="1">
    <citation type="submission" date="2019-01" db="EMBL/GenBank/DDBJ databases">
        <title>Colletotrichum abscissum LGMF1257.</title>
        <authorList>
            <person name="Baroncelli R."/>
        </authorList>
    </citation>
    <scope>NUCLEOTIDE SEQUENCE</scope>
    <source>
        <strain evidence="1">Ca142</strain>
    </source>
</reference>
<accession>A0A9Q0AYD6</accession>
<protein>
    <submittedName>
        <fullName evidence="1">Uncharacterized protein</fullName>
    </submittedName>
</protein>
<dbReference type="AlphaFoldDB" id="A0A9Q0AYD6"/>
<name>A0A9Q0AYD6_9PEZI</name>
<dbReference type="Proteomes" id="UP001056436">
    <property type="component" value="Unassembled WGS sequence"/>
</dbReference>
<keyword evidence="2" id="KW-1185">Reference proteome</keyword>
<organism evidence="1 2">
    <name type="scientific">Colletotrichum abscissum</name>
    <dbReference type="NCBI Taxonomy" id="1671311"/>
    <lineage>
        <taxon>Eukaryota</taxon>
        <taxon>Fungi</taxon>
        <taxon>Dikarya</taxon>
        <taxon>Ascomycota</taxon>
        <taxon>Pezizomycotina</taxon>
        <taxon>Sordariomycetes</taxon>
        <taxon>Hypocreomycetidae</taxon>
        <taxon>Glomerellales</taxon>
        <taxon>Glomerellaceae</taxon>
        <taxon>Colletotrichum</taxon>
        <taxon>Colletotrichum acutatum species complex</taxon>
    </lineage>
</organism>
<dbReference type="EMBL" id="SDAQ01000061">
    <property type="protein sequence ID" value="KAI3545454.1"/>
    <property type="molecule type" value="Genomic_DNA"/>
</dbReference>
<proteinExistence type="predicted"/>
<evidence type="ECO:0000313" key="2">
    <source>
        <dbReference type="Proteomes" id="UP001056436"/>
    </source>
</evidence>
<comment type="caution">
    <text evidence="1">The sequence shown here is derived from an EMBL/GenBank/DDBJ whole genome shotgun (WGS) entry which is preliminary data.</text>
</comment>
<sequence>MRNLDVIPTPTPPIILFLRAQITGWAVPWHTHTHSHRVLCTVLQASNDEGKRPRRYRPLRSL</sequence>
<gene>
    <name evidence="1" type="ORF">CABS02_09287</name>
</gene>